<dbReference type="GO" id="GO:0015074">
    <property type="term" value="P:DNA integration"/>
    <property type="evidence" value="ECO:0007669"/>
    <property type="project" value="InterPro"/>
</dbReference>
<gene>
    <name evidence="2" type="ORF">X970_07405</name>
</gene>
<name>V9V9H9_9PSED</name>
<dbReference type="SUPFAM" id="SSF56349">
    <property type="entry name" value="DNA breaking-rejoining enzymes"/>
    <property type="match status" value="1"/>
</dbReference>
<dbReference type="Proteomes" id="UP000018660">
    <property type="component" value="Chromosome"/>
</dbReference>
<dbReference type="Pfam" id="PF14882">
    <property type="entry name" value="INT_rpt"/>
    <property type="match status" value="5"/>
</dbReference>
<accession>V9V9H9</accession>
<dbReference type="EMBL" id="CP006979">
    <property type="protein sequence ID" value="AHC91043.1"/>
    <property type="molecule type" value="Genomic_DNA"/>
</dbReference>
<dbReference type="InterPro" id="IPR024965">
    <property type="entry name" value="Putative_integrase"/>
</dbReference>
<dbReference type="RefSeq" id="WP_024086631.1">
    <property type="nucleotide sequence ID" value="NC_023076.1"/>
</dbReference>
<dbReference type="InterPro" id="IPR011010">
    <property type="entry name" value="DNA_brk_join_enz"/>
</dbReference>
<protein>
    <recommendedName>
        <fullName evidence="4">Integrase</fullName>
    </recommendedName>
</protein>
<evidence type="ECO:0000313" key="3">
    <source>
        <dbReference type="Proteomes" id="UP000018660"/>
    </source>
</evidence>
<reference evidence="2 3" key="1">
    <citation type="submission" date="2013-12" db="EMBL/GenBank/DDBJ databases">
        <title>Complete Genomes of Pseudomonas monteilii SB3078 and SB3101, two Benzene, Toluene and Ethylbenzene Degrading Bacteria used for Bioaugmentation.</title>
        <authorList>
            <person name="Dueholm M.S."/>
            <person name="Albertsen M."/>
            <person name="D'Imperio S."/>
            <person name="Tale V.P."/>
            <person name="Lewis D."/>
            <person name="Nilsen P.H."/>
            <person name="Nielsen J.L."/>
        </authorList>
    </citation>
    <scope>NUCLEOTIDE SEQUENCE [LARGE SCALE GENOMIC DNA]</scope>
    <source>
        <strain evidence="2 3">SB3101</strain>
    </source>
</reference>
<dbReference type="InterPro" id="IPR013762">
    <property type="entry name" value="Integrase-like_cat_sf"/>
</dbReference>
<sequence length="1335" mass="154096">MGKIKNFYPTFEEAREACIRLKITTVREYKKRRTEDPRLPSAPHEYYPEEWRGHLHFIGQAEPETHSFEDAKCAVLRLGITSSAEYLKLYKRDFRLPSRPDQTYISEWKGWIDFLDKEQKYSDYYEARAIARSYHFRTASDYRDTCIDIDPRFYAAPQLAYKEWNGWNDYLGLGKEALLKYEDARDLVRNAGITTRAAYIKLRAENPRLPAGPESTYKKMWHGWLHFLGLARKPYEHYHEAQAAVRALGIATKGEYHACFSENTRLPPSPDRAYPNWKDWEDFLGGQPKYPTIEEATAAVRKLGIDVKNDYLTRFSEDPMLPKRPDIFYQRAWPKTGWRAFLFGAFYPTMRAAAAAARDLGVVSITDYARLRLGDPKLPGAPRDVYKDYTTWADFILPEKCSTLEETKFAVKYLGIKDSKEYREKQPKHPCLPANPDRSFPHDWIDWFDLCDIIKPYPYEEAIEKLQALGLISAAEYKAYIIETGDNRFPLTPDKVYDDKWINWTSFLGKTEPYTISTLRAPYEQWQPAIVKFLRSVRGASTKENYIVRYVRDFLAPRKIGRHPTDIFTSDRFNTDEFKLYITTLKETLQRKVVNALKEFSEHYISSNLSIECEDTRERIMIEGARDPFMVINPAIAPIFQPSETVKPCLAFHHVAGLRDWIIPPTAQSFSDLIHLHEFEADWYEFDENLIDPDDPNCVYKFVNGKCRIWFPGAWMHTYTLASVPLRGFQIAYADSGEGDQEIPVIRDGKIEWINNPNRIKGKPKPQGFIKRYEDDEIGMHITTNKTSRKRPTYNVPWMPAALGLWCIRLREWQTKYNPISRAMPWIECRHTNYSEGDLLAKGSNCFLFRELGAEECSGSFSPRLHNRIAIALYNSQPQSIELATLNGNPNGVTSYTSIYTPHTMRVSLITAYVMDERIPMEMIVKIVGHSSVVMTMYYVKINEKMMRLKFTEAEKRALSSQAREDWQKIQQGRTEQVRHALITNNSEAITRFAGSLAPGSTLFRDYGLCPYAADRCHDGFMAEVGKWTYVPAGYLGSENCIRCRHFITGPVFLGGLLSLSNEISLAAKFQFDHIHDMEELNYDLEQRAKKCREDQSDIENAGGTYDTTELDELESQINGNYGQISTASRTADMYLSDMNGIKRLVEQCQAALNEQVDNDHASNATQLIIQEEHEVMFAFEETSFFQQLSEVCENAQIYVSAKADLALTTRSQHLDRLLQLNELQPTFFRLDKRQQLVIGNQATQFLLSRLGSWDNLDAVVDGRLLMRDLPENQRLTTQSFEMLLKGEKASAVLAYALEDDNAQRKNNTQDADVIEYMSEQVGKSVLLHLHEEYA</sequence>
<evidence type="ECO:0008006" key="4">
    <source>
        <dbReference type="Google" id="ProtNLM"/>
    </source>
</evidence>
<organism evidence="2 3">
    <name type="scientific">Pseudomonas monteilii SB3101</name>
    <dbReference type="NCBI Taxonomy" id="1435058"/>
    <lineage>
        <taxon>Bacteria</taxon>
        <taxon>Pseudomonadati</taxon>
        <taxon>Pseudomonadota</taxon>
        <taxon>Gammaproteobacteria</taxon>
        <taxon>Pseudomonadales</taxon>
        <taxon>Pseudomonadaceae</taxon>
        <taxon>Pseudomonas</taxon>
    </lineage>
</organism>
<dbReference type="GO" id="GO:0003677">
    <property type="term" value="F:DNA binding"/>
    <property type="evidence" value="ECO:0007669"/>
    <property type="project" value="InterPro"/>
</dbReference>
<proteinExistence type="predicted"/>
<dbReference type="GO" id="GO:0006310">
    <property type="term" value="P:DNA recombination"/>
    <property type="evidence" value="ECO:0007669"/>
    <property type="project" value="UniProtKB-KW"/>
</dbReference>
<dbReference type="HOGENOM" id="CLU_002677_0_0_6"/>
<evidence type="ECO:0000313" key="2">
    <source>
        <dbReference type="EMBL" id="AHC91043.1"/>
    </source>
</evidence>
<evidence type="ECO:0000256" key="1">
    <source>
        <dbReference type="ARBA" id="ARBA00023172"/>
    </source>
</evidence>
<keyword evidence="1" id="KW-0233">DNA recombination</keyword>
<dbReference type="KEGG" id="pmot:X970_07405"/>
<dbReference type="Gene3D" id="1.10.443.10">
    <property type="entry name" value="Intergrase catalytic core"/>
    <property type="match status" value="1"/>
</dbReference>
<dbReference type="PATRIC" id="fig|1435058.3.peg.1447"/>
<dbReference type="Pfam" id="PF13009">
    <property type="entry name" value="Integrase_2"/>
    <property type="match status" value="1"/>
</dbReference>
<dbReference type="InterPro" id="IPR028229">
    <property type="entry name" value="Integrase_rpt"/>
</dbReference>